<keyword evidence="2" id="KW-1185">Reference proteome</keyword>
<name>A0ACB7TI45_HYAAI</name>
<reference evidence="1" key="1">
    <citation type="submission" date="2020-05" db="EMBL/GenBank/DDBJ databases">
        <title>Large-scale comparative analyses of tick genomes elucidate their genetic diversity and vector capacities.</title>
        <authorList>
            <person name="Jia N."/>
            <person name="Wang J."/>
            <person name="Shi W."/>
            <person name="Du L."/>
            <person name="Sun Y."/>
            <person name="Zhan W."/>
            <person name="Jiang J."/>
            <person name="Wang Q."/>
            <person name="Zhang B."/>
            <person name="Ji P."/>
            <person name="Sakyi L.B."/>
            <person name="Cui X."/>
            <person name="Yuan T."/>
            <person name="Jiang B."/>
            <person name="Yang W."/>
            <person name="Lam T.T.-Y."/>
            <person name="Chang Q."/>
            <person name="Ding S."/>
            <person name="Wang X."/>
            <person name="Zhu J."/>
            <person name="Ruan X."/>
            <person name="Zhao L."/>
            <person name="Wei J."/>
            <person name="Que T."/>
            <person name="Du C."/>
            <person name="Cheng J."/>
            <person name="Dai P."/>
            <person name="Han X."/>
            <person name="Huang E."/>
            <person name="Gao Y."/>
            <person name="Liu J."/>
            <person name="Shao H."/>
            <person name="Ye R."/>
            <person name="Li L."/>
            <person name="Wei W."/>
            <person name="Wang X."/>
            <person name="Wang C."/>
            <person name="Yang T."/>
            <person name="Huo Q."/>
            <person name="Li W."/>
            <person name="Guo W."/>
            <person name="Chen H."/>
            <person name="Zhou L."/>
            <person name="Ni X."/>
            <person name="Tian J."/>
            <person name="Zhou Y."/>
            <person name="Sheng Y."/>
            <person name="Liu T."/>
            <person name="Pan Y."/>
            <person name="Xia L."/>
            <person name="Li J."/>
            <person name="Zhao F."/>
            <person name="Cao W."/>
        </authorList>
    </citation>
    <scope>NUCLEOTIDE SEQUENCE</scope>
    <source>
        <strain evidence="1">Hyas-2018</strain>
    </source>
</reference>
<gene>
    <name evidence="1" type="ORF">HPB50_013683</name>
</gene>
<evidence type="ECO:0000313" key="1">
    <source>
        <dbReference type="EMBL" id="KAH6946470.1"/>
    </source>
</evidence>
<comment type="caution">
    <text evidence="1">The sequence shown here is derived from an EMBL/GenBank/DDBJ whole genome shotgun (WGS) entry which is preliminary data.</text>
</comment>
<accession>A0ACB7TI45</accession>
<proteinExistence type="predicted"/>
<organism evidence="1 2">
    <name type="scientific">Hyalomma asiaticum</name>
    <name type="common">Tick</name>
    <dbReference type="NCBI Taxonomy" id="266040"/>
    <lineage>
        <taxon>Eukaryota</taxon>
        <taxon>Metazoa</taxon>
        <taxon>Ecdysozoa</taxon>
        <taxon>Arthropoda</taxon>
        <taxon>Chelicerata</taxon>
        <taxon>Arachnida</taxon>
        <taxon>Acari</taxon>
        <taxon>Parasitiformes</taxon>
        <taxon>Ixodida</taxon>
        <taxon>Ixodoidea</taxon>
        <taxon>Ixodidae</taxon>
        <taxon>Hyalomminae</taxon>
        <taxon>Hyalomma</taxon>
    </lineage>
</organism>
<protein>
    <submittedName>
        <fullName evidence="1">Uncharacterized protein</fullName>
    </submittedName>
</protein>
<dbReference type="EMBL" id="CM023481">
    <property type="protein sequence ID" value="KAH6946470.1"/>
    <property type="molecule type" value="Genomic_DNA"/>
</dbReference>
<dbReference type="Proteomes" id="UP000821845">
    <property type="component" value="Chromosome 1"/>
</dbReference>
<sequence length="327" mass="36442">MSKSAPPSDFIPSGRGFQTQRVQVNCNMYRNGGDDSGTLWTQRRVAGRAGVQKEGRSACYNRASSTQRRKRREQATRAVAVAKYSRQQRRHARTRGDALETAAGGTEPTQSLYAAIIDSIDLERVTGRTPSAFVRREKRRRRERAPIDRASQSPSTRAAGQAGRKPRAAGWRTSSAPRFGDQVRRVWPSPDRGPLLAPGRDTCSHDRRTTAHDRRRRGLKNRATFPACAAHDTTVIRASPPPKRAPTQNLEGQHRRRAVTVYPNRSRQTAPSAHKAYICASQQEQGSMPAQLAAERQRRALILEVRPQRQRLGAEQLTLAKSGSNDI</sequence>
<evidence type="ECO:0000313" key="2">
    <source>
        <dbReference type="Proteomes" id="UP000821845"/>
    </source>
</evidence>